<sequence>MPADIRSFFGGGARASQGSQGSQKKDEKLAPKKATTKKASRASRVIVDESEDEDEVEEVRPKKTTPKKPPLKKAKKEPSPELQETTTSEFFASKNKPKRSEPVKKKPAESTPKATPVKANGKNSTAATPASKGRGPGRPKKQVTSYAAKDDDDDEFPDEDLDDADDIFGEEFKPQAKKDDYVEVAASDEDDVPVALPHRGTPKKPAKKQKTAKADDDFDAQDTDVDMMDVEPEDDFVEPDEEERATKSKPKKTSTASRKRKTPELEEDDEEDEEEEEKPKPKRGRPKKDAKTKSPAKKKAKKEEATESKDIQAIYDSIPLVRPPTPPPKDANVKFDWRQKAGGGNADAAPLGGGSADMPSGSETCLAGLTFVFTGVLQRWGRTEAQELVKRHGGKITGQPSKNTSYIVLGQDAGPSKLRKIQDLKIKTIDEDGLTVLIEKLTAAGNQGDSKAQAAYKEKQRKEEEKIKEQAAQIEEEEKARLKAQKAADTAKNGKNAPAGPSAPNKSSEPAVDSRLWTTKYAPTSLNQICGNKATVERLQRWLQRFPKSLKTNFKLAGSDGSGSFRAVILHGPPGIGKTTAAHLVAKLEGYDVVESNASDTRSKKLVEEGLRGVLSTNSLNGYFAGDGKKVEAGKKKMVLIMDEVDGMSAGDRGGVGALAAVCKKTEVPMILICNDRRLPKMKPFDYVTFDLPFRRPTVDQIRSRIMTIAFREGLKMPAPVVNALIEGSHADIRQVVNMISTAKLDQESMDFDKGKQMSKAWQKHVILKPWDITQKILGGGMFAQNSTATLNDKIELYFNDHEFSPLMLQENYLGTNPMKALSYNGREKQLKMLELASDAADSISDGDLVDRMIHGSQQHWSLMPTHAVFSFVRPASFVAGSTAGNQTRFTSWLGKNSSQGKLTRLVKEIQAHMRLRSSGDRHEVRQHYIPTLWQQLVKRLEVGGKETVPEIIELMDSYFLTKDDFDAIMELGVGPMVQEKVKIASQDKATFTRLYNQQSHPLPFMKASNVVAPKKATKEKPDLEEAIEASDEEEVVNEIKEDDEDVDISKDRYVKQPKKKAAKKTTAAKPRGKKRAAEDDDDESAEEVKPKGKGKGKAAATKTKKK</sequence>
<dbReference type="Pfam" id="PF08519">
    <property type="entry name" value="RFC1"/>
    <property type="match status" value="1"/>
</dbReference>
<dbReference type="OrthoDB" id="446168at2759"/>
<dbReference type="InterPro" id="IPR008921">
    <property type="entry name" value="DNA_pol3_clamp-load_cplx_C"/>
</dbReference>
<feature type="compositionally biased region" description="Acidic residues" evidence="11">
    <location>
        <begin position="48"/>
        <end position="57"/>
    </location>
</feature>
<dbReference type="GO" id="GO:0005663">
    <property type="term" value="C:DNA replication factor C complex"/>
    <property type="evidence" value="ECO:0007669"/>
    <property type="project" value="InterPro"/>
</dbReference>
<dbReference type="CDD" id="cd18140">
    <property type="entry name" value="HLD_clamp_RFC"/>
    <property type="match status" value="1"/>
</dbReference>
<dbReference type="InterPro" id="IPR027417">
    <property type="entry name" value="P-loop_NTPase"/>
</dbReference>
<evidence type="ECO:0000256" key="3">
    <source>
        <dbReference type="ARBA" id="ARBA00020401"/>
    </source>
</evidence>
<dbReference type="Pfam" id="PF25361">
    <property type="entry name" value="AAA_lid_RFC1"/>
    <property type="match status" value="1"/>
</dbReference>
<keyword evidence="5 10" id="KW-0235">DNA replication</keyword>
<dbReference type="InterPro" id="IPR047854">
    <property type="entry name" value="RFC_lid"/>
</dbReference>
<feature type="compositionally biased region" description="Basic residues" evidence="11">
    <location>
        <begin position="62"/>
        <end position="75"/>
    </location>
</feature>
<dbReference type="GO" id="GO:0003677">
    <property type="term" value="F:DNA binding"/>
    <property type="evidence" value="ECO:0007669"/>
    <property type="project" value="UniProtKB-KW"/>
</dbReference>
<dbReference type="AlphaFoldDB" id="A0A6A5VYF4"/>
<dbReference type="GO" id="GO:0006281">
    <property type="term" value="P:DNA repair"/>
    <property type="evidence" value="ECO:0007669"/>
    <property type="project" value="InterPro"/>
</dbReference>
<feature type="compositionally biased region" description="Basic residues" evidence="11">
    <location>
        <begin position="1092"/>
        <end position="1107"/>
    </location>
</feature>
<feature type="compositionally biased region" description="Basic and acidic residues" evidence="11">
    <location>
        <begin position="98"/>
        <end position="108"/>
    </location>
</feature>
<dbReference type="FunFam" id="3.40.50.10190:FF:000001">
    <property type="entry name" value="Replication factor C subunit 1"/>
    <property type="match status" value="1"/>
</dbReference>
<dbReference type="Proteomes" id="UP000800036">
    <property type="component" value="Unassembled WGS sequence"/>
</dbReference>
<dbReference type="SMART" id="SM00382">
    <property type="entry name" value="AAA"/>
    <property type="match status" value="1"/>
</dbReference>
<keyword evidence="7 10" id="KW-0067">ATP-binding</keyword>
<dbReference type="FunFam" id="1.10.8.60:FF:000021">
    <property type="entry name" value="Replication factor C subunit 1"/>
    <property type="match status" value="1"/>
</dbReference>
<evidence type="ECO:0000313" key="14">
    <source>
        <dbReference type="Proteomes" id="UP000800036"/>
    </source>
</evidence>
<feature type="compositionally biased region" description="Basic and acidic residues" evidence="11">
    <location>
        <begin position="456"/>
        <end position="469"/>
    </location>
</feature>
<evidence type="ECO:0000256" key="4">
    <source>
        <dbReference type="ARBA" id="ARBA00022553"/>
    </source>
</evidence>
<dbReference type="CDD" id="cd17752">
    <property type="entry name" value="BRCT_RFC1"/>
    <property type="match status" value="1"/>
</dbReference>
<keyword evidence="6 10" id="KW-0547">Nucleotide-binding</keyword>
<feature type="region of interest" description="Disordered" evidence="11">
    <location>
        <begin position="447"/>
        <end position="512"/>
    </location>
</feature>
<dbReference type="PANTHER" id="PTHR23389:SF6">
    <property type="entry name" value="REPLICATION FACTOR C SUBUNIT 1"/>
    <property type="match status" value="1"/>
</dbReference>
<dbReference type="PROSITE" id="PS50172">
    <property type="entry name" value="BRCT"/>
    <property type="match status" value="1"/>
</dbReference>
<evidence type="ECO:0000256" key="1">
    <source>
        <dbReference type="ARBA" id="ARBA00004123"/>
    </source>
</evidence>
<comment type="similarity">
    <text evidence="2 10">Belongs to the activator 1 large subunit family.</text>
</comment>
<feature type="compositionally biased region" description="Basic and acidic residues" evidence="11">
    <location>
        <begin position="170"/>
        <end position="181"/>
    </location>
</feature>
<dbReference type="SUPFAM" id="SSF52113">
    <property type="entry name" value="BRCT domain"/>
    <property type="match status" value="1"/>
</dbReference>
<dbReference type="Gene3D" id="1.10.8.60">
    <property type="match status" value="1"/>
</dbReference>
<feature type="region of interest" description="Disordered" evidence="11">
    <location>
        <begin position="1"/>
        <end position="331"/>
    </location>
</feature>
<dbReference type="GO" id="GO:0005634">
    <property type="term" value="C:nucleus"/>
    <property type="evidence" value="ECO:0007669"/>
    <property type="project" value="UniProtKB-SubCell"/>
</dbReference>
<evidence type="ECO:0000256" key="8">
    <source>
        <dbReference type="ARBA" id="ARBA00023125"/>
    </source>
</evidence>
<dbReference type="FunFam" id="3.40.50.300:FF:000395">
    <property type="entry name" value="Replication factor C subunit 1"/>
    <property type="match status" value="1"/>
</dbReference>
<dbReference type="InterPro" id="IPR001357">
    <property type="entry name" value="BRCT_dom"/>
</dbReference>
<evidence type="ECO:0000256" key="10">
    <source>
        <dbReference type="PIRNR" id="PIRNR036578"/>
    </source>
</evidence>
<feature type="compositionally biased region" description="Basic and acidic residues" evidence="11">
    <location>
        <begin position="301"/>
        <end position="310"/>
    </location>
</feature>
<dbReference type="PIRSF" id="PIRSF036578">
    <property type="entry name" value="RFC1"/>
    <property type="match status" value="1"/>
</dbReference>
<dbReference type="InterPro" id="IPR012178">
    <property type="entry name" value="RFC1"/>
</dbReference>
<dbReference type="Gene3D" id="3.40.50.10190">
    <property type="entry name" value="BRCT domain"/>
    <property type="match status" value="1"/>
</dbReference>
<feature type="region of interest" description="Disordered" evidence="11">
    <location>
        <begin position="1014"/>
        <end position="1107"/>
    </location>
</feature>
<evidence type="ECO:0000313" key="13">
    <source>
        <dbReference type="EMBL" id="KAF1978187.1"/>
    </source>
</evidence>
<feature type="compositionally biased region" description="Acidic residues" evidence="11">
    <location>
        <begin position="265"/>
        <end position="276"/>
    </location>
</feature>
<dbReference type="Gene3D" id="3.40.50.300">
    <property type="entry name" value="P-loop containing nucleotide triphosphate hydrolases"/>
    <property type="match status" value="1"/>
</dbReference>
<protein>
    <recommendedName>
        <fullName evidence="3 10">Replication factor C subunit 1</fullName>
    </recommendedName>
</protein>
<accession>A0A6A5VYF4</accession>
<dbReference type="InterPro" id="IPR013725">
    <property type="entry name" value="DNA_replication_fac_RFC1_C"/>
</dbReference>
<dbReference type="InterPro" id="IPR003959">
    <property type="entry name" value="ATPase_AAA_core"/>
</dbReference>
<name>A0A6A5VYF4_9PLEO</name>
<dbReference type="FunFam" id="1.20.272.10:FF:000005">
    <property type="entry name" value="Replication factor C subunit 1"/>
    <property type="match status" value="1"/>
</dbReference>
<keyword evidence="4" id="KW-0597">Phosphoprotein</keyword>
<evidence type="ECO:0000256" key="2">
    <source>
        <dbReference type="ARBA" id="ARBA00006116"/>
    </source>
</evidence>
<feature type="compositionally biased region" description="Acidic residues" evidence="11">
    <location>
        <begin position="1025"/>
        <end position="1047"/>
    </location>
</feature>
<evidence type="ECO:0000256" key="7">
    <source>
        <dbReference type="ARBA" id="ARBA00022840"/>
    </source>
</evidence>
<comment type="subcellular location">
    <subcellularLocation>
        <location evidence="1 10">Nucleus</location>
    </subcellularLocation>
</comment>
<keyword evidence="8" id="KW-0238">DNA-binding</keyword>
<feature type="compositionally biased region" description="Basic residues" evidence="11">
    <location>
        <begin position="200"/>
        <end position="211"/>
    </location>
</feature>
<feature type="domain" description="BRCT" evidence="12">
    <location>
        <begin position="361"/>
        <end position="440"/>
    </location>
</feature>
<dbReference type="GO" id="GO:0006271">
    <property type="term" value="P:DNA strand elongation involved in DNA replication"/>
    <property type="evidence" value="ECO:0007669"/>
    <property type="project" value="UniProtKB-ARBA"/>
</dbReference>
<gene>
    <name evidence="13" type="ORF">BU23DRAFT_499293</name>
</gene>
<dbReference type="InterPro" id="IPR036420">
    <property type="entry name" value="BRCT_dom_sf"/>
</dbReference>
<dbReference type="SMART" id="SM00292">
    <property type="entry name" value="BRCT"/>
    <property type="match status" value="1"/>
</dbReference>
<dbReference type="Pfam" id="PF00533">
    <property type="entry name" value="BRCT"/>
    <property type="match status" value="1"/>
</dbReference>
<dbReference type="PANTHER" id="PTHR23389">
    <property type="entry name" value="CHROMOSOME TRANSMISSION FIDELITY FACTOR 18"/>
    <property type="match status" value="1"/>
</dbReference>
<feature type="compositionally biased region" description="Acidic residues" evidence="11">
    <location>
        <begin position="216"/>
        <end position="243"/>
    </location>
</feature>
<dbReference type="GO" id="GO:0005524">
    <property type="term" value="F:ATP binding"/>
    <property type="evidence" value="ECO:0007669"/>
    <property type="project" value="UniProtKB-UniRule"/>
</dbReference>
<dbReference type="SUPFAM" id="SSF52540">
    <property type="entry name" value="P-loop containing nucleoside triphosphate hydrolases"/>
    <property type="match status" value="1"/>
</dbReference>
<evidence type="ECO:0000259" key="12">
    <source>
        <dbReference type="PROSITE" id="PS50172"/>
    </source>
</evidence>
<evidence type="ECO:0000256" key="11">
    <source>
        <dbReference type="SAM" id="MobiDB-lite"/>
    </source>
</evidence>
<keyword evidence="14" id="KW-1185">Reference proteome</keyword>
<dbReference type="CDD" id="cd00009">
    <property type="entry name" value="AAA"/>
    <property type="match status" value="1"/>
</dbReference>
<dbReference type="Gene3D" id="1.20.272.10">
    <property type="match status" value="1"/>
</dbReference>
<evidence type="ECO:0000256" key="5">
    <source>
        <dbReference type="ARBA" id="ARBA00022705"/>
    </source>
</evidence>
<evidence type="ECO:0000256" key="9">
    <source>
        <dbReference type="ARBA" id="ARBA00023242"/>
    </source>
</evidence>
<dbReference type="InterPro" id="IPR003593">
    <property type="entry name" value="AAA+_ATPase"/>
</dbReference>
<feature type="compositionally biased region" description="Basic residues" evidence="11">
    <location>
        <begin position="247"/>
        <end position="261"/>
    </location>
</feature>
<dbReference type="Pfam" id="PF00004">
    <property type="entry name" value="AAA"/>
    <property type="match status" value="1"/>
</dbReference>
<dbReference type="GO" id="GO:0003689">
    <property type="term" value="F:DNA clamp loader activity"/>
    <property type="evidence" value="ECO:0007669"/>
    <property type="project" value="UniProtKB-UniRule"/>
</dbReference>
<feature type="compositionally biased region" description="Acidic residues" evidence="11">
    <location>
        <begin position="150"/>
        <end position="169"/>
    </location>
</feature>
<dbReference type="SUPFAM" id="SSF48019">
    <property type="entry name" value="post-AAA+ oligomerization domain-like"/>
    <property type="match status" value="1"/>
</dbReference>
<dbReference type="GO" id="GO:0016887">
    <property type="term" value="F:ATP hydrolysis activity"/>
    <property type="evidence" value="ECO:0007669"/>
    <property type="project" value="InterPro"/>
</dbReference>
<dbReference type="EMBL" id="ML976661">
    <property type="protein sequence ID" value="KAF1978187.1"/>
    <property type="molecule type" value="Genomic_DNA"/>
</dbReference>
<keyword evidence="9 10" id="KW-0539">Nucleus</keyword>
<proteinExistence type="inferred from homology"/>
<reference evidence="13" key="1">
    <citation type="journal article" date="2020" name="Stud. Mycol.">
        <title>101 Dothideomycetes genomes: a test case for predicting lifestyles and emergence of pathogens.</title>
        <authorList>
            <person name="Haridas S."/>
            <person name="Albert R."/>
            <person name="Binder M."/>
            <person name="Bloem J."/>
            <person name="Labutti K."/>
            <person name="Salamov A."/>
            <person name="Andreopoulos B."/>
            <person name="Baker S."/>
            <person name="Barry K."/>
            <person name="Bills G."/>
            <person name="Bluhm B."/>
            <person name="Cannon C."/>
            <person name="Castanera R."/>
            <person name="Culley D."/>
            <person name="Daum C."/>
            <person name="Ezra D."/>
            <person name="Gonzalez J."/>
            <person name="Henrissat B."/>
            <person name="Kuo A."/>
            <person name="Liang C."/>
            <person name="Lipzen A."/>
            <person name="Lutzoni F."/>
            <person name="Magnuson J."/>
            <person name="Mondo S."/>
            <person name="Nolan M."/>
            <person name="Ohm R."/>
            <person name="Pangilinan J."/>
            <person name="Park H.-J."/>
            <person name="Ramirez L."/>
            <person name="Alfaro M."/>
            <person name="Sun H."/>
            <person name="Tritt A."/>
            <person name="Yoshinaga Y."/>
            <person name="Zwiers L.-H."/>
            <person name="Turgeon B."/>
            <person name="Goodwin S."/>
            <person name="Spatafora J."/>
            <person name="Crous P."/>
            <person name="Grigoriev I."/>
        </authorList>
    </citation>
    <scope>NUCLEOTIDE SEQUENCE</scope>
    <source>
        <strain evidence="13">CBS 107.79</strain>
    </source>
</reference>
<organism evidence="13 14">
    <name type="scientific">Bimuria novae-zelandiae CBS 107.79</name>
    <dbReference type="NCBI Taxonomy" id="1447943"/>
    <lineage>
        <taxon>Eukaryota</taxon>
        <taxon>Fungi</taxon>
        <taxon>Dikarya</taxon>
        <taxon>Ascomycota</taxon>
        <taxon>Pezizomycotina</taxon>
        <taxon>Dothideomycetes</taxon>
        <taxon>Pleosporomycetidae</taxon>
        <taxon>Pleosporales</taxon>
        <taxon>Massarineae</taxon>
        <taxon>Didymosphaeriaceae</taxon>
        <taxon>Bimuria</taxon>
    </lineage>
</organism>
<evidence type="ECO:0000256" key="6">
    <source>
        <dbReference type="ARBA" id="ARBA00022741"/>
    </source>
</evidence>